<evidence type="ECO:0000256" key="4">
    <source>
        <dbReference type="ARBA" id="ARBA00022676"/>
    </source>
</evidence>
<dbReference type="InterPro" id="IPR013320">
    <property type="entry name" value="ConA-like_dom_sf"/>
</dbReference>
<sequence length="496" mass="51579">MKFLIKTAILSAFSLISLASAANEPIACDIDNKCPEDVPCCSLYGQCGTGAYCLGGCDPRMSFNISSCMPMPVCQSRTDTFKDLSSIVSNSEYLGDASKHGWVSSGQILQNADTVLLAMPKNSVGAVLASTDYMWYGKVTATMKSSRDQGVISSFILMSDVKDEIDYEFVGKDLETVQTNFYWQGALNWTNSQNISLSDTFENYHTYEIEWTEDVITWSVDGQVGRTLKKADTYNATTNQYQFPQTPSRMQLSIWPGGASSNAPGTIAWSGGALAWDGSDLEDPGFYYVTISEITVDCYSAPSGTETDGSKAYVYKNANALASDVKITDDNTVLGSFAATGNDPDRGADDSSSSAAAAVPTGAVAGGDANRGNGSSSSSSSSSNSGGSASKSDSSSSSGSASKSSSSSSASSSKSSGTSNSASSSSDATTTSNTKATTSTSQSDSATTSDKMGGWVQNSKQTSTNTITTANSGTSRTLVSSFLVIAVIASAMAVLA</sequence>
<evidence type="ECO:0000313" key="20">
    <source>
        <dbReference type="Proteomes" id="UP000095009"/>
    </source>
</evidence>
<keyword evidence="3" id="KW-0336">GPI-anchor</keyword>
<reference evidence="19 20" key="1">
    <citation type="journal article" date="2016" name="Proc. Natl. Acad. Sci. U.S.A.">
        <title>Comparative genomics of biotechnologically important yeasts.</title>
        <authorList>
            <person name="Riley R."/>
            <person name="Haridas S."/>
            <person name="Wolfe K.H."/>
            <person name="Lopes M.R."/>
            <person name="Hittinger C.T."/>
            <person name="Goeker M."/>
            <person name="Salamov A.A."/>
            <person name="Wisecaver J.H."/>
            <person name="Long T.M."/>
            <person name="Calvey C.H."/>
            <person name="Aerts A.L."/>
            <person name="Barry K.W."/>
            <person name="Choi C."/>
            <person name="Clum A."/>
            <person name="Coughlan A.Y."/>
            <person name="Deshpande S."/>
            <person name="Douglass A.P."/>
            <person name="Hanson S.J."/>
            <person name="Klenk H.-P."/>
            <person name="LaButti K.M."/>
            <person name="Lapidus A."/>
            <person name="Lindquist E.A."/>
            <person name="Lipzen A.M."/>
            <person name="Meier-Kolthoff J.P."/>
            <person name="Ohm R.A."/>
            <person name="Otillar R.P."/>
            <person name="Pangilinan J.L."/>
            <person name="Peng Y."/>
            <person name="Rokas A."/>
            <person name="Rosa C.A."/>
            <person name="Scheuner C."/>
            <person name="Sibirny A.A."/>
            <person name="Slot J.C."/>
            <person name="Stielow J.B."/>
            <person name="Sun H."/>
            <person name="Kurtzman C.P."/>
            <person name="Blackwell M."/>
            <person name="Grigoriev I.V."/>
            <person name="Jeffries T.W."/>
        </authorList>
    </citation>
    <scope>NUCLEOTIDE SEQUENCE [LARGE SCALE GENOMIC DNA]</scope>
    <source>
        <strain evidence="19 20">DSM 6958</strain>
    </source>
</reference>
<dbReference type="CDD" id="cd02183">
    <property type="entry name" value="GH16_fungal_CRH1_transglycosylase"/>
    <property type="match status" value="1"/>
</dbReference>
<evidence type="ECO:0000313" key="19">
    <source>
        <dbReference type="EMBL" id="ODQ65943.1"/>
    </source>
</evidence>
<evidence type="ECO:0000256" key="5">
    <source>
        <dbReference type="ARBA" id="ARBA00022679"/>
    </source>
</evidence>
<evidence type="ECO:0000256" key="12">
    <source>
        <dbReference type="ARBA" id="ARBA00023316"/>
    </source>
</evidence>
<evidence type="ECO:0000256" key="7">
    <source>
        <dbReference type="ARBA" id="ARBA00022801"/>
    </source>
</evidence>
<keyword evidence="10" id="KW-0449">Lipoprotein</keyword>
<dbReference type="Gene3D" id="2.60.120.200">
    <property type="match status" value="1"/>
</dbReference>
<dbReference type="Proteomes" id="UP000095009">
    <property type="component" value="Unassembled WGS sequence"/>
</dbReference>
<feature type="active site" description="Proton donor" evidence="15">
    <location>
        <position position="168"/>
    </location>
</feature>
<dbReference type="GO" id="GO:0016757">
    <property type="term" value="F:glycosyltransferase activity"/>
    <property type="evidence" value="ECO:0007669"/>
    <property type="project" value="UniProtKB-KW"/>
</dbReference>
<dbReference type="GO" id="GO:0008843">
    <property type="term" value="F:endochitinase activity"/>
    <property type="evidence" value="ECO:0007669"/>
    <property type="project" value="UniProtKB-EC"/>
</dbReference>
<evidence type="ECO:0000256" key="10">
    <source>
        <dbReference type="ARBA" id="ARBA00023288"/>
    </source>
</evidence>
<dbReference type="PIRSF" id="PIRSF037299">
    <property type="entry name" value="Glycosidase_CRH1_prd"/>
    <property type="match status" value="1"/>
</dbReference>
<dbReference type="OrthoDB" id="4781at2759"/>
<feature type="domain" description="GH16" evidence="18">
    <location>
        <begin position="64"/>
        <end position="278"/>
    </location>
</feature>
<comment type="subcellular location">
    <subcellularLocation>
        <location evidence="2">Membrane</location>
        <topology evidence="2">Lipid-anchor</topology>
        <topology evidence="2">GPI-anchor</topology>
    </subcellularLocation>
</comment>
<keyword evidence="20" id="KW-1185">Reference proteome</keyword>
<keyword evidence="5" id="KW-0808">Transferase</keyword>
<dbReference type="PANTHER" id="PTHR10963:SF22">
    <property type="entry name" value="GLYCOSIDASE CRH2-RELATED"/>
    <property type="match status" value="1"/>
</dbReference>
<keyword evidence="8 14" id="KW-0472">Membrane</keyword>
<dbReference type="InterPro" id="IPR000757">
    <property type="entry name" value="Beta-glucanase-like"/>
</dbReference>
<feature type="compositionally biased region" description="Polar residues" evidence="16">
    <location>
        <begin position="456"/>
        <end position="471"/>
    </location>
</feature>
<dbReference type="GO" id="GO:0009277">
    <property type="term" value="C:fungal-type cell wall"/>
    <property type="evidence" value="ECO:0007669"/>
    <property type="project" value="TreeGrafter"/>
</dbReference>
<evidence type="ECO:0000256" key="15">
    <source>
        <dbReference type="PIRSR" id="PIRSR037299-1"/>
    </source>
</evidence>
<evidence type="ECO:0000256" key="2">
    <source>
        <dbReference type="ARBA" id="ARBA00004589"/>
    </source>
</evidence>
<dbReference type="GO" id="GO:0031505">
    <property type="term" value="P:fungal-type cell wall organization"/>
    <property type="evidence" value="ECO:0007669"/>
    <property type="project" value="TreeGrafter"/>
</dbReference>
<dbReference type="GO" id="GO:0005975">
    <property type="term" value="P:carbohydrate metabolic process"/>
    <property type="evidence" value="ECO:0007669"/>
    <property type="project" value="InterPro"/>
</dbReference>
<evidence type="ECO:0000256" key="8">
    <source>
        <dbReference type="ARBA" id="ARBA00023136"/>
    </source>
</evidence>
<name>A0A1E3PKJ1_9ASCO</name>
<feature type="signal peptide" evidence="17">
    <location>
        <begin position="1"/>
        <end position="21"/>
    </location>
</feature>
<dbReference type="InterPro" id="IPR017168">
    <property type="entry name" value="CHR-like"/>
</dbReference>
<keyword evidence="4" id="KW-0328">Glycosyltransferase</keyword>
<keyword evidence="11" id="KW-0326">Glycosidase</keyword>
<evidence type="ECO:0000256" key="13">
    <source>
        <dbReference type="ARBA" id="ARBA00038074"/>
    </source>
</evidence>
<accession>A0A1E3PKJ1</accession>
<proteinExistence type="inferred from homology"/>
<evidence type="ECO:0000256" key="11">
    <source>
        <dbReference type="ARBA" id="ARBA00023295"/>
    </source>
</evidence>
<evidence type="ECO:0000256" key="17">
    <source>
        <dbReference type="SAM" id="SignalP"/>
    </source>
</evidence>
<evidence type="ECO:0000256" key="1">
    <source>
        <dbReference type="ARBA" id="ARBA00000822"/>
    </source>
</evidence>
<evidence type="ECO:0000256" key="3">
    <source>
        <dbReference type="ARBA" id="ARBA00022622"/>
    </source>
</evidence>
<evidence type="ECO:0000256" key="16">
    <source>
        <dbReference type="SAM" id="MobiDB-lite"/>
    </source>
</evidence>
<dbReference type="PROSITE" id="PS51762">
    <property type="entry name" value="GH16_2"/>
    <property type="match status" value="1"/>
</dbReference>
<dbReference type="AlphaFoldDB" id="A0A1E3PKJ1"/>
<dbReference type="Pfam" id="PF00722">
    <property type="entry name" value="Glyco_hydro_16"/>
    <property type="match status" value="1"/>
</dbReference>
<organism evidence="19 20">
    <name type="scientific">Nadsonia fulvescens var. elongata DSM 6958</name>
    <dbReference type="NCBI Taxonomy" id="857566"/>
    <lineage>
        <taxon>Eukaryota</taxon>
        <taxon>Fungi</taxon>
        <taxon>Dikarya</taxon>
        <taxon>Ascomycota</taxon>
        <taxon>Saccharomycotina</taxon>
        <taxon>Dipodascomycetes</taxon>
        <taxon>Dipodascales</taxon>
        <taxon>Dipodascales incertae sedis</taxon>
        <taxon>Nadsonia</taxon>
    </lineage>
</organism>
<comment type="similarity">
    <text evidence="13">Belongs to the glycosyl hydrolase 16 family. CRH1 subfamily.</text>
</comment>
<dbReference type="GO" id="GO:0098552">
    <property type="term" value="C:side of membrane"/>
    <property type="evidence" value="ECO:0007669"/>
    <property type="project" value="UniProtKB-KW"/>
</dbReference>
<dbReference type="FunFam" id="2.60.120.200:FF:000159">
    <property type="entry name" value="Glycosidase"/>
    <property type="match status" value="1"/>
</dbReference>
<keyword evidence="7 14" id="KW-0378">Hydrolase</keyword>
<feature type="active site" description="Nucleophile" evidence="15">
    <location>
        <position position="164"/>
    </location>
</feature>
<keyword evidence="6 17" id="KW-0732">Signal</keyword>
<evidence type="ECO:0000256" key="14">
    <source>
        <dbReference type="PIRNR" id="PIRNR037299"/>
    </source>
</evidence>
<keyword evidence="9" id="KW-0325">Glycoprotein</keyword>
<dbReference type="STRING" id="857566.A0A1E3PKJ1"/>
<evidence type="ECO:0000259" key="18">
    <source>
        <dbReference type="PROSITE" id="PS51762"/>
    </source>
</evidence>
<feature type="compositionally biased region" description="Low complexity" evidence="16">
    <location>
        <begin position="350"/>
        <end position="451"/>
    </location>
</feature>
<evidence type="ECO:0000256" key="6">
    <source>
        <dbReference type="ARBA" id="ARBA00022729"/>
    </source>
</evidence>
<dbReference type="EC" id="3.2.-.-" evidence="14"/>
<dbReference type="InterPro" id="IPR050546">
    <property type="entry name" value="Glycosyl_Hydrlase_16"/>
</dbReference>
<dbReference type="PANTHER" id="PTHR10963">
    <property type="entry name" value="GLYCOSYL HYDROLASE-RELATED"/>
    <property type="match status" value="1"/>
</dbReference>
<feature type="region of interest" description="Disordered" evidence="16">
    <location>
        <begin position="338"/>
        <end position="471"/>
    </location>
</feature>
<protein>
    <recommendedName>
        <fullName evidence="14">Crh-like protein</fullName>
        <ecNumber evidence="14">3.2.-.-</ecNumber>
    </recommendedName>
</protein>
<comment type="catalytic activity">
    <reaction evidence="1">
        <text>Random endo-hydrolysis of N-acetyl-beta-D-glucosaminide (1-&gt;4)-beta-linkages in chitin and chitodextrins.</text>
        <dbReference type="EC" id="3.2.1.14"/>
    </reaction>
</comment>
<gene>
    <name evidence="19" type="ORF">NADFUDRAFT_46525</name>
</gene>
<evidence type="ECO:0000256" key="9">
    <source>
        <dbReference type="ARBA" id="ARBA00023180"/>
    </source>
</evidence>
<dbReference type="EMBL" id="KV454409">
    <property type="protein sequence ID" value="ODQ65943.1"/>
    <property type="molecule type" value="Genomic_DNA"/>
</dbReference>
<dbReference type="SUPFAM" id="SSF49899">
    <property type="entry name" value="Concanavalin A-like lectins/glucanases"/>
    <property type="match status" value="1"/>
</dbReference>
<feature type="chain" id="PRO_5009133883" description="Crh-like protein" evidence="17">
    <location>
        <begin position="22"/>
        <end position="496"/>
    </location>
</feature>
<dbReference type="CDD" id="cd06923">
    <property type="entry name" value="ChtBD1_GH16"/>
    <property type="match status" value="1"/>
</dbReference>
<keyword evidence="12" id="KW-0961">Cell wall biogenesis/degradation</keyword>